<sequence>MIVRPAQHWFTRLFAWHGSVMSKIYSRLLLNLLLSLILLGVYSWYESLHVKITLAPFSLLGIAIAIFLGFRNSASWARYCEARQLWGSLLINCRSLMREVITLFPNDAHYQQSLKNDLLAFCYCLNYQLRHKPVAAVLQRFIELPVATFVNTQQTPCNRLLLIMGEKVAEARRSGRISDILYQNLNAHLNQLSGILGGCERIANTPVPFAYSLILHRTVYAFCTLLPFALINQIHVFTPLVSVFISYTFISLDTLAEELEEPFGTEANDLALDAICNTIEIELCQMAGDSHCPAKMYPDKQHRLT</sequence>
<keyword evidence="4 9" id="KW-0812">Transmembrane</keyword>
<evidence type="ECO:0000256" key="8">
    <source>
        <dbReference type="ARBA" id="ARBA00034708"/>
    </source>
</evidence>
<protein>
    <recommendedName>
        <fullName evidence="12">Ibestrophin</fullName>
    </recommendedName>
</protein>
<feature type="transmembrane region" description="Helical" evidence="9">
    <location>
        <begin position="51"/>
        <end position="70"/>
    </location>
</feature>
<keyword evidence="7 9" id="KW-0472">Membrane</keyword>
<dbReference type="PANTHER" id="PTHR33281:SF19">
    <property type="entry name" value="VOLTAGE-DEPENDENT ANION CHANNEL-FORMING PROTEIN YNEE"/>
    <property type="match status" value="1"/>
</dbReference>
<proteinExistence type="inferred from homology"/>
<evidence type="ECO:0000313" key="10">
    <source>
        <dbReference type="EMBL" id="OAT76164.1"/>
    </source>
</evidence>
<keyword evidence="5 9" id="KW-1133">Transmembrane helix</keyword>
<name>A0A1B7L1B9_9ENTR</name>
<dbReference type="RefSeq" id="WP_064599558.1">
    <property type="nucleotide sequence ID" value="NZ_JBDJAE010000007.1"/>
</dbReference>
<evidence type="ECO:0000256" key="1">
    <source>
        <dbReference type="ARBA" id="ARBA00004651"/>
    </source>
</evidence>
<accession>A0A1B7L1B9</accession>
<comment type="similarity">
    <text evidence="8">Belongs to the anion channel-forming bestrophin (TC 1.A.46) family.</text>
</comment>
<gene>
    <name evidence="10" type="ORF">A9B99_12020</name>
</gene>
<evidence type="ECO:0000256" key="5">
    <source>
        <dbReference type="ARBA" id="ARBA00022989"/>
    </source>
</evidence>
<keyword evidence="6" id="KW-0406">Ion transport</keyword>
<evidence type="ECO:0000256" key="9">
    <source>
        <dbReference type="SAM" id="Phobius"/>
    </source>
</evidence>
<dbReference type="GO" id="GO:0005886">
    <property type="term" value="C:plasma membrane"/>
    <property type="evidence" value="ECO:0007669"/>
    <property type="project" value="UniProtKB-SubCell"/>
</dbReference>
<dbReference type="PANTHER" id="PTHR33281">
    <property type="entry name" value="UPF0187 PROTEIN YNEE"/>
    <property type="match status" value="1"/>
</dbReference>
<feature type="transmembrane region" description="Helical" evidence="9">
    <location>
        <begin position="28"/>
        <end position="45"/>
    </location>
</feature>
<evidence type="ECO:0000256" key="6">
    <source>
        <dbReference type="ARBA" id="ARBA00023065"/>
    </source>
</evidence>
<organism evidence="10 11">
    <name type="scientific">Mangrovibacter phragmitis</name>
    <dbReference type="NCBI Taxonomy" id="1691903"/>
    <lineage>
        <taxon>Bacteria</taxon>
        <taxon>Pseudomonadati</taxon>
        <taxon>Pseudomonadota</taxon>
        <taxon>Gammaproteobacteria</taxon>
        <taxon>Enterobacterales</taxon>
        <taxon>Enterobacteriaceae</taxon>
        <taxon>Mangrovibacter</taxon>
    </lineage>
</organism>
<evidence type="ECO:0000313" key="11">
    <source>
        <dbReference type="Proteomes" id="UP000078225"/>
    </source>
</evidence>
<evidence type="ECO:0000256" key="2">
    <source>
        <dbReference type="ARBA" id="ARBA00022448"/>
    </source>
</evidence>
<dbReference type="OrthoDB" id="445589at2"/>
<comment type="subcellular location">
    <subcellularLocation>
        <location evidence="1">Cell membrane</location>
        <topology evidence="1">Multi-pass membrane protein</topology>
    </subcellularLocation>
</comment>
<keyword evidence="3" id="KW-1003">Cell membrane</keyword>
<reference evidence="11" key="1">
    <citation type="submission" date="2016-05" db="EMBL/GenBank/DDBJ databases">
        <authorList>
            <person name="Behera P."/>
            <person name="Vaishampayan P."/>
            <person name="Singh N."/>
            <person name="Raina V."/>
            <person name="Suar M."/>
            <person name="Pattnaik A."/>
            <person name="Rastogi G."/>
        </authorList>
    </citation>
    <scope>NUCLEOTIDE SEQUENCE [LARGE SCALE GENOMIC DNA]</scope>
    <source>
        <strain evidence="11">MP23</strain>
    </source>
</reference>
<dbReference type="Proteomes" id="UP000078225">
    <property type="component" value="Unassembled WGS sequence"/>
</dbReference>
<comment type="caution">
    <text evidence="10">The sequence shown here is derived from an EMBL/GenBank/DDBJ whole genome shotgun (WGS) entry which is preliminary data.</text>
</comment>
<dbReference type="Pfam" id="PF25539">
    <property type="entry name" value="Bestrophin_2"/>
    <property type="match status" value="1"/>
</dbReference>
<keyword evidence="11" id="KW-1185">Reference proteome</keyword>
<dbReference type="GO" id="GO:0005254">
    <property type="term" value="F:chloride channel activity"/>
    <property type="evidence" value="ECO:0007669"/>
    <property type="project" value="InterPro"/>
</dbReference>
<dbReference type="AlphaFoldDB" id="A0A1B7L1B9"/>
<keyword evidence="2" id="KW-0813">Transport</keyword>
<evidence type="ECO:0000256" key="7">
    <source>
        <dbReference type="ARBA" id="ARBA00023136"/>
    </source>
</evidence>
<evidence type="ECO:0008006" key="12">
    <source>
        <dbReference type="Google" id="ProtNLM"/>
    </source>
</evidence>
<dbReference type="EMBL" id="LYRP01000033">
    <property type="protein sequence ID" value="OAT76164.1"/>
    <property type="molecule type" value="Genomic_DNA"/>
</dbReference>
<evidence type="ECO:0000256" key="3">
    <source>
        <dbReference type="ARBA" id="ARBA00022475"/>
    </source>
</evidence>
<evidence type="ECO:0000256" key="4">
    <source>
        <dbReference type="ARBA" id="ARBA00022692"/>
    </source>
</evidence>
<dbReference type="InterPro" id="IPR044669">
    <property type="entry name" value="YneE/VCCN1/2-like"/>
</dbReference>